<feature type="region of interest" description="Disordered" evidence="1">
    <location>
        <begin position="732"/>
        <end position="822"/>
    </location>
</feature>
<feature type="region of interest" description="Disordered" evidence="1">
    <location>
        <begin position="224"/>
        <end position="266"/>
    </location>
</feature>
<feature type="region of interest" description="Disordered" evidence="1">
    <location>
        <begin position="1"/>
        <end position="208"/>
    </location>
</feature>
<keyword evidence="3" id="KW-1185">Reference proteome</keyword>
<evidence type="ECO:0000313" key="2">
    <source>
        <dbReference type="EMBL" id="KAK7196701.1"/>
    </source>
</evidence>
<name>A0AAW0ET65_9TRYP</name>
<comment type="caution">
    <text evidence="2">The sequence shown here is derived from an EMBL/GenBank/DDBJ whole genome shotgun (WGS) entry which is preliminary data.</text>
</comment>
<organism evidence="2 3">
    <name type="scientific">Novymonas esmeraldas</name>
    <dbReference type="NCBI Taxonomy" id="1808958"/>
    <lineage>
        <taxon>Eukaryota</taxon>
        <taxon>Discoba</taxon>
        <taxon>Euglenozoa</taxon>
        <taxon>Kinetoplastea</taxon>
        <taxon>Metakinetoplastina</taxon>
        <taxon>Trypanosomatida</taxon>
        <taxon>Trypanosomatidae</taxon>
        <taxon>Novymonas</taxon>
    </lineage>
</organism>
<feature type="compositionally biased region" description="Low complexity" evidence="1">
    <location>
        <begin position="572"/>
        <end position="585"/>
    </location>
</feature>
<feature type="compositionally biased region" description="Polar residues" evidence="1">
    <location>
        <begin position="431"/>
        <end position="440"/>
    </location>
</feature>
<feature type="compositionally biased region" description="Basic and acidic residues" evidence="1">
    <location>
        <begin position="681"/>
        <end position="693"/>
    </location>
</feature>
<feature type="region of interest" description="Disordered" evidence="1">
    <location>
        <begin position="543"/>
        <end position="585"/>
    </location>
</feature>
<feature type="compositionally biased region" description="Polar residues" evidence="1">
    <location>
        <begin position="34"/>
        <end position="48"/>
    </location>
</feature>
<feature type="compositionally biased region" description="Low complexity" evidence="1">
    <location>
        <begin position="234"/>
        <end position="250"/>
    </location>
</feature>
<feature type="compositionally biased region" description="Low complexity" evidence="1">
    <location>
        <begin position="164"/>
        <end position="190"/>
    </location>
</feature>
<evidence type="ECO:0000256" key="1">
    <source>
        <dbReference type="SAM" id="MobiDB-lite"/>
    </source>
</evidence>
<reference evidence="2 3" key="1">
    <citation type="journal article" date="2021" name="MBio">
        <title>A New Model Trypanosomatid, Novymonas esmeraldas: Genomic Perception of Its 'Candidatus Pandoraea novymonadis' Endosymbiont.</title>
        <authorList>
            <person name="Zakharova A."/>
            <person name="Saura A."/>
            <person name="Butenko A."/>
            <person name="Podesvova L."/>
            <person name="Warmusova S."/>
            <person name="Kostygov A.Y."/>
            <person name="Nenarokova A."/>
            <person name="Lukes J."/>
            <person name="Opperdoes F.R."/>
            <person name="Yurchenko V."/>
        </authorList>
    </citation>
    <scope>NUCLEOTIDE SEQUENCE [LARGE SCALE GENOMIC DNA]</scope>
    <source>
        <strain evidence="2 3">E262AT.01</strain>
    </source>
</reference>
<feature type="compositionally biased region" description="Polar residues" evidence="1">
    <location>
        <begin position="147"/>
        <end position="159"/>
    </location>
</feature>
<feature type="compositionally biased region" description="Polar residues" evidence="1">
    <location>
        <begin position="98"/>
        <end position="110"/>
    </location>
</feature>
<gene>
    <name evidence="2" type="ORF">NESM_000609300</name>
</gene>
<sequence>MFHDLIATAPSEADSDHRSSSSRGSRGCGGALPRTSSTNHSRASSTEVVGTRHRRSPSAALADDGDEDYPLVSSPSPLIGTAYTSPGTDGRQRRPGSSAFQSPYTPTGGNASSATAMASPSAGLPAAVSSVPPLNSGGRGSSGPSTRCVTTVADTSSGSYHGDSVGSSLSSTPTPSRTIPLHKAAGASSSPPAPPSPDEDVAAPSAAATSSSAAAAAAAAAAARGAARDGHTRSLSPPSSSSSSSSSTSSAPCAAPMEEPPGSAMKPPAGSVVVLGVAEHAPAHPLHFSVAYVEEEHRVRLETHETEERRCLYRAHRAVLSLYRMWAADGVDVGDYGDRDGSPARLPEDRPRAIASSPAVATERVRSFLTSSIDSARSRRDGAAAVVRRVEASSAQMRWPVAHEVDDTVASETVDGERRASPGVRPHPRPLQTSHVSSPAASRALEYSSVQVPELAPSLLYGSSEAPSSLHHTHRLFSPWRPPRSGPHDGSARHTERTAADTHTGGGRHVASRASLIPHIVSAPATPAATPASYSISASQLPSSAAVSWRRGPPASRSVVDGTDSLRGASRAVTPPASSAEAVSPSWLRGAAAVSLDGRERSSAGATELRDVSQTAAAAPDWNASAHLQSTSAASRHISPTREVACGASVGEQAWESAAPYASNAAFRLRQLATVSGLTRVDPRRSPRGDTAADQRTLSVTPPRRVAAPRQDEYRGYVPYKRVFDAAYALRGTSPPASARGLEGRRTNGGGGHSARWRTGPAPVSTVRAADGDAADGAAHPWRRPSPTSSLALARARSPRPGLRNDVRGLSPRSPNVAALSTPPTASVVLRGAPAPSHTLPSTALADAALLAARSTRLTTLEKLCRAELQRRWMEDRNVLLHHFIMEGTAALQRSRRSTHVSTAIGSRVGGGLRAAPAWVFIPNEAGHA</sequence>
<feature type="compositionally biased region" description="Low complexity" evidence="1">
    <location>
        <begin position="111"/>
        <end position="122"/>
    </location>
</feature>
<accession>A0AAW0ET65</accession>
<feature type="region of interest" description="Disordered" evidence="1">
    <location>
        <begin position="678"/>
        <end position="702"/>
    </location>
</feature>
<feature type="region of interest" description="Disordered" evidence="1">
    <location>
        <begin position="405"/>
        <end position="442"/>
    </location>
</feature>
<proteinExistence type="predicted"/>
<dbReference type="EMBL" id="JAECZO010000083">
    <property type="protein sequence ID" value="KAK7196701.1"/>
    <property type="molecule type" value="Genomic_DNA"/>
</dbReference>
<feature type="region of interest" description="Disordered" evidence="1">
    <location>
        <begin position="470"/>
        <end position="509"/>
    </location>
</feature>
<feature type="compositionally biased region" description="Basic and acidic residues" evidence="1">
    <location>
        <begin position="486"/>
        <end position="500"/>
    </location>
</feature>
<dbReference type="AlphaFoldDB" id="A0AAW0ET65"/>
<evidence type="ECO:0000313" key="3">
    <source>
        <dbReference type="Proteomes" id="UP001430356"/>
    </source>
</evidence>
<dbReference type="Proteomes" id="UP001430356">
    <property type="component" value="Unassembled WGS sequence"/>
</dbReference>
<protein>
    <submittedName>
        <fullName evidence="2">Uncharacterized protein</fullName>
    </submittedName>
</protein>